<sequence>METELPDIAKVVRSSGCLCALLLQPRVSSGTDDDLDATEIEDTTRTTPSAAAINTAMRIRIALLMFIGNGFQYVRTLVLTAPSAGSANQS</sequence>
<organism evidence="1 2">
    <name type="scientific">Paraburkholderia humisilvae</name>
    <dbReference type="NCBI Taxonomy" id="627669"/>
    <lineage>
        <taxon>Bacteria</taxon>
        <taxon>Pseudomonadati</taxon>
        <taxon>Pseudomonadota</taxon>
        <taxon>Betaproteobacteria</taxon>
        <taxon>Burkholderiales</taxon>
        <taxon>Burkholderiaceae</taxon>
        <taxon>Paraburkholderia</taxon>
    </lineage>
</organism>
<dbReference type="AlphaFoldDB" id="A0A6J5FCP6"/>
<keyword evidence="2" id="KW-1185">Reference proteome</keyword>
<name>A0A6J5FCP6_9BURK</name>
<dbReference type="EMBL" id="CADIKH010000332">
    <property type="protein sequence ID" value="CAB3775227.1"/>
    <property type="molecule type" value="Genomic_DNA"/>
</dbReference>
<reference evidence="1 2" key="1">
    <citation type="submission" date="2020-04" db="EMBL/GenBank/DDBJ databases">
        <authorList>
            <person name="De Canck E."/>
        </authorList>
    </citation>
    <scope>NUCLEOTIDE SEQUENCE [LARGE SCALE GENOMIC DNA]</scope>
    <source>
        <strain evidence="1 2">LMG 29542</strain>
    </source>
</reference>
<evidence type="ECO:0000313" key="1">
    <source>
        <dbReference type="EMBL" id="CAB3775227.1"/>
    </source>
</evidence>
<accession>A0A6J5FCP6</accession>
<evidence type="ECO:0000313" key="2">
    <source>
        <dbReference type="Proteomes" id="UP000494363"/>
    </source>
</evidence>
<dbReference type="Proteomes" id="UP000494363">
    <property type="component" value="Unassembled WGS sequence"/>
</dbReference>
<protein>
    <submittedName>
        <fullName evidence="1">Uncharacterized protein</fullName>
    </submittedName>
</protein>
<proteinExistence type="predicted"/>
<gene>
    <name evidence="1" type="ORF">LMG29542_08609</name>
</gene>